<proteinExistence type="predicted"/>
<gene>
    <name evidence="3" type="ORF">MB824_06650</name>
</gene>
<dbReference type="Pfam" id="PF03724">
    <property type="entry name" value="META"/>
    <property type="match status" value="1"/>
</dbReference>
<comment type="caution">
    <text evidence="3">The sequence shown here is derived from an EMBL/GenBank/DDBJ whole genome shotgun (WGS) entry which is preliminary data.</text>
</comment>
<dbReference type="InterPro" id="IPR053147">
    <property type="entry name" value="Hsp_HslJ-like"/>
</dbReference>
<evidence type="ECO:0000256" key="1">
    <source>
        <dbReference type="SAM" id="SignalP"/>
    </source>
</evidence>
<feature type="chain" id="PRO_5045640934" evidence="1">
    <location>
        <begin position="20"/>
        <end position="151"/>
    </location>
</feature>
<dbReference type="PROSITE" id="PS51257">
    <property type="entry name" value="PROKAR_LIPOPROTEIN"/>
    <property type="match status" value="1"/>
</dbReference>
<dbReference type="Gene3D" id="2.40.128.270">
    <property type="match status" value="1"/>
</dbReference>
<feature type="signal peptide" evidence="1">
    <location>
        <begin position="1"/>
        <end position="19"/>
    </location>
</feature>
<dbReference type="RefSeq" id="WP_238747339.1">
    <property type="nucleotide sequence ID" value="NZ_JAKOOW010000024.1"/>
</dbReference>
<evidence type="ECO:0000313" key="4">
    <source>
        <dbReference type="Proteomes" id="UP001298424"/>
    </source>
</evidence>
<organism evidence="3 4">
    <name type="scientific">Kingella pumchi</name>
    <dbReference type="NCBI Taxonomy" id="2779506"/>
    <lineage>
        <taxon>Bacteria</taxon>
        <taxon>Pseudomonadati</taxon>
        <taxon>Pseudomonadota</taxon>
        <taxon>Betaproteobacteria</taxon>
        <taxon>Neisseriales</taxon>
        <taxon>Neisseriaceae</taxon>
        <taxon>Kingella</taxon>
    </lineage>
</organism>
<dbReference type="EMBL" id="JAKOOW010000024">
    <property type="protein sequence ID" value="MCG6504171.1"/>
    <property type="molecule type" value="Genomic_DNA"/>
</dbReference>
<dbReference type="PANTHER" id="PTHR35535:SF1">
    <property type="entry name" value="HEAT SHOCK PROTEIN HSLJ"/>
    <property type="match status" value="1"/>
</dbReference>
<accession>A0ABS9NMZ9</accession>
<keyword evidence="4" id="KW-1185">Reference proteome</keyword>
<sequence>MTRPTLAAAACTLMLAACTAGQPAPQSESAPTTQLGLKRQWMLEQWPGFGREELQRLQAGINLTSLPQASGSMGCNRLMFSVETAAPQQREGRIRFGSVAATRMYCDGRMKLEADFSSRIGSFTRYRLDGHYLILQNNQGQSARFVAQDWD</sequence>
<keyword evidence="1" id="KW-0732">Signal</keyword>
<evidence type="ECO:0000259" key="2">
    <source>
        <dbReference type="Pfam" id="PF03724"/>
    </source>
</evidence>
<reference evidence="3 4" key="1">
    <citation type="submission" date="2022-02" db="EMBL/GenBank/DDBJ databases">
        <title>Genome sequence data of Kingella unionensis sp. nov. strain CICC 24913 (CCUG 75125).</title>
        <authorList>
            <person name="Xiao M."/>
        </authorList>
    </citation>
    <scope>NUCLEOTIDE SEQUENCE [LARGE SCALE GENOMIC DNA]</scope>
    <source>
        <strain evidence="3 4">CICC 24913</strain>
    </source>
</reference>
<dbReference type="InterPro" id="IPR038670">
    <property type="entry name" value="HslJ-like_sf"/>
</dbReference>
<dbReference type="Proteomes" id="UP001298424">
    <property type="component" value="Unassembled WGS sequence"/>
</dbReference>
<protein>
    <submittedName>
        <fullName evidence="3">META domain-containing protein</fullName>
    </submittedName>
</protein>
<name>A0ABS9NMZ9_9NEIS</name>
<dbReference type="InterPro" id="IPR005184">
    <property type="entry name" value="DUF306_Meta_HslJ"/>
</dbReference>
<dbReference type="PANTHER" id="PTHR35535">
    <property type="entry name" value="HEAT SHOCK PROTEIN HSLJ"/>
    <property type="match status" value="1"/>
</dbReference>
<evidence type="ECO:0000313" key="3">
    <source>
        <dbReference type="EMBL" id="MCG6504171.1"/>
    </source>
</evidence>
<feature type="domain" description="DUF306" evidence="2">
    <location>
        <begin position="39"/>
        <end position="142"/>
    </location>
</feature>